<evidence type="ECO:0000256" key="12">
    <source>
        <dbReference type="ARBA" id="ARBA00022786"/>
    </source>
</evidence>
<evidence type="ECO:0000256" key="11">
    <source>
        <dbReference type="ARBA" id="ARBA00022771"/>
    </source>
</evidence>
<dbReference type="EC" id="2.3.2.27" evidence="5 19"/>
<dbReference type="GO" id="GO:0000724">
    <property type="term" value="P:double-strand break repair via homologous recombination"/>
    <property type="evidence" value="ECO:0007669"/>
    <property type="project" value="TreeGrafter"/>
</dbReference>
<dbReference type="InterPro" id="IPR036388">
    <property type="entry name" value="WH-like_DNA-bd_sf"/>
</dbReference>
<keyword evidence="18 19" id="KW-0539">Nucleus</keyword>
<dbReference type="Gene3D" id="1.10.10.10">
    <property type="entry name" value="Winged helix-like DNA-binding domain superfamily/Winged helix DNA-binding domain"/>
    <property type="match status" value="1"/>
</dbReference>
<evidence type="ECO:0000256" key="6">
    <source>
        <dbReference type="ARBA" id="ARBA00019422"/>
    </source>
</evidence>
<evidence type="ECO:0000256" key="2">
    <source>
        <dbReference type="ARBA" id="ARBA00004123"/>
    </source>
</evidence>
<dbReference type="Gene3D" id="3.90.1150.220">
    <property type="match status" value="1"/>
</dbReference>
<dbReference type="InterPro" id="IPR002219">
    <property type="entry name" value="PKC_DAG/PE"/>
</dbReference>
<dbReference type="EMBL" id="KZ288295">
    <property type="protein sequence ID" value="PBC28962.1"/>
    <property type="molecule type" value="Genomic_DNA"/>
</dbReference>
<dbReference type="GO" id="GO:0061630">
    <property type="term" value="F:ubiquitin protein ligase activity"/>
    <property type="evidence" value="ECO:0007669"/>
    <property type="project" value="UniProtKB-EC"/>
</dbReference>
<dbReference type="InterPro" id="IPR011513">
    <property type="entry name" value="Nse1"/>
</dbReference>
<keyword evidence="22" id="KW-1185">Reference proteome</keyword>
<keyword evidence="13 19" id="KW-0862">Zinc</keyword>
<evidence type="ECO:0000313" key="21">
    <source>
        <dbReference type="EMBL" id="PBC28962.1"/>
    </source>
</evidence>
<keyword evidence="11 19" id="KW-0863">Zinc-finger</keyword>
<dbReference type="FunFam" id="1.10.10.10:FF:000270">
    <property type="entry name" value="Non-structural maintenance of chromosomes element 1 homolog"/>
    <property type="match status" value="1"/>
</dbReference>
<evidence type="ECO:0000256" key="7">
    <source>
        <dbReference type="ARBA" id="ARBA00022454"/>
    </source>
</evidence>
<evidence type="ECO:0000256" key="18">
    <source>
        <dbReference type="ARBA" id="ARBA00023242"/>
    </source>
</evidence>
<evidence type="ECO:0000256" key="3">
    <source>
        <dbReference type="ARBA" id="ARBA00004574"/>
    </source>
</evidence>
<evidence type="ECO:0000256" key="9">
    <source>
        <dbReference type="ARBA" id="ARBA00022723"/>
    </source>
</evidence>
<evidence type="ECO:0000256" key="13">
    <source>
        <dbReference type="ARBA" id="ARBA00022833"/>
    </source>
</evidence>
<evidence type="ECO:0000256" key="8">
    <source>
        <dbReference type="ARBA" id="ARBA00022679"/>
    </source>
</evidence>
<evidence type="ECO:0000256" key="4">
    <source>
        <dbReference type="ARBA" id="ARBA00010258"/>
    </source>
</evidence>
<evidence type="ECO:0000313" key="22">
    <source>
        <dbReference type="Proteomes" id="UP000242457"/>
    </source>
</evidence>
<dbReference type="GO" id="GO:0000781">
    <property type="term" value="C:chromosome, telomeric region"/>
    <property type="evidence" value="ECO:0007669"/>
    <property type="project" value="UniProtKB-SubCell"/>
</dbReference>
<dbReference type="GO" id="GO:0005634">
    <property type="term" value="C:nucleus"/>
    <property type="evidence" value="ECO:0007669"/>
    <property type="project" value="UniProtKB-SubCell"/>
</dbReference>
<dbReference type="AlphaFoldDB" id="A0A2A3ECE5"/>
<evidence type="ECO:0000256" key="15">
    <source>
        <dbReference type="ARBA" id="ARBA00022895"/>
    </source>
</evidence>
<feature type="domain" description="Phorbol-ester/DAG-type" evidence="20">
    <location>
        <begin position="161"/>
        <end position="212"/>
    </location>
</feature>
<comment type="catalytic activity">
    <reaction evidence="1 19">
        <text>S-ubiquitinyl-[E2 ubiquitin-conjugating enzyme]-L-cysteine + [acceptor protein]-L-lysine = [E2 ubiquitin-conjugating enzyme]-L-cysteine + N(6)-ubiquitinyl-[acceptor protein]-L-lysine.</text>
        <dbReference type="EC" id="2.3.2.27"/>
    </reaction>
</comment>
<sequence>MVYSNNHKIILQILMNEGFLNENKAKEFVIKLFNNDKVSIIINQINEQLQPLNMLIKKAWCEITGQIYWILISTVFDEITRFQSEFSKDQLALLRTIFSEIITSNNGCIQSTICLNLCSLPDVKISKAKAEEFLDDIVNRKWLAYKDGYYYMGVRSITELMPYFKATYENNLNICNLCKQIIFHGKKCNNCETFFHLYCLKKFIMIYNSIKCSNCNTMISDIDLSGISDDCDLAEESMDKIKLSQENKKFSRKN</sequence>
<dbReference type="PANTHER" id="PTHR20973">
    <property type="entry name" value="NON-SMC ELEMENT 1-RELATED"/>
    <property type="match status" value="1"/>
</dbReference>
<evidence type="ECO:0000256" key="10">
    <source>
        <dbReference type="ARBA" id="ARBA00022763"/>
    </source>
</evidence>
<dbReference type="GO" id="GO:0030915">
    <property type="term" value="C:Smc5-Smc6 complex"/>
    <property type="evidence" value="ECO:0007669"/>
    <property type="project" value="UniProtKB-UniRule"/>
</dbReference>
<keyword evidence="7" id="KW-0158">Chromosome</keyword>
<evidence type="ECO:0000256" key="19">
    <source>
        <dbReference type="RuleBase" id="RU368018"/>
    </source>
</evidence>
<keyword evidence="10 19" id="KW-0227">DNA damage</keyword>
<evidence type="ECO:0000256" key="14">
    <source>
        <dbReference type="ARBA" id="ARBA00022843"/>
    </source>
</evidence>
<keyword evidence="12 19" id="KW-0833">Ubl conjugation pathway</keyword>
<protein>
    <recommendedName>
        <fullName evidence="6 19">Non-structural maintenance of chromosomes element 1 homolog</fullName>
        <ecNumber evidence="5 19">2.3.2.27</ecNumber>
    </recommendedName>
</protein>
<comment type="subunit">
    <text evidence="19">Component of the Smc5-Smc6 complex.</text>
</comment>
<keyword evidence="14" id="KW-0832">Ubl conjugation</keyword>
<organism evidence="21 22">
    <name type="scientific">Apis cerana cerana</name>
    <name type="common">Oriental honeybee</name>
    <dbReference type="NCBI Taxonomy" id="94128"/>
    <lineage>
        <taxon>Eukaryota</taxon>
        <taxon>Metazoa</taxon>
        <taxon>Ecdysozoa</taxon>
        <taxon>Arthropoda</taxon>
        <taxon>Hexapoda</taxon>
        <taxon>Insecta</taxon>
        <taxon>Pterygota</taxon>
        <taxon>Neoptera</taxon>
        <taxon>Endopterygota</taxon>
        <taxon>Hymenoptera</taxon>
        <taxon>Apocrita</taxon>
        <taxon>Aculeata</taxon>
        <taxon>Apoidea</taxon>
        <taxon>Anthophila</taxon>
        <taxon>Apidae</taxon>
        <taxon>Apis</taxon>
    </lineage>
</organism>
<dbReference type="InterPro" id="IPR046349">
    <property type="entry name" value="C1-like_sf"/>
</dbReference>
<dbReference type="GO" id="GO:0008270">
    <property type="term" value="F:zinc ion binding"/>
    <property type="evidence" value="ECO:0007669"/>
    <property type="project" value="UniProtKB-KW"/>
</dbReference>
<keyword evidence="8 19" id="KW-0808">Transferase</keyword>
<dbReference type="SUPFAM" id="SSF57889">
    <property type="entry name" value="Cysteine-rich domain"/>
    <property type="match status" value="1"/>
</dbReference>
<reference evidence="21 22" key="1">
    <citation type="submission" date="2014-07" db="EMBL/GenBank/DDBJ databases">
        <title>Genomic and transcriptomic analysis on Apis cerana provide comprehensive insights into honey bee biology.</title>
        <authorList>
            <person name="Diao Q."/>
            <person name="Sun L."/>
            <person name="Zheng H."/>
            <person name="Zheng H."/>
            <person name="Xu S."/>
            <person name="Wang S."/>
            <person name="Zeng Z."/>
            <person name="Hu F."/>
            <person name="Su S."/>
            <person name="Wu J."/>
        </authorList>
    </citation>
    <scope>NUCLEOTIDE SEQUENCE [LARGE SCALE GENOMIC DNA]</scope>
    <source>
        <tissue evidence="21">Pupae without intestine</tissue>
    </source>
</reference>
<evidence type="ECO:0000259" key="20">
    <source>
        <dbReference type="PROSITE" id="PS50081"/>
    </source>
</evidence>
<dbReference type="Gene3D" id="3.30.40.10">
    <property type="entry name" value="Zinc/RING finger domain, C3HC4 (zinc finger)"/>
    <property type="match status" value="1"/>
</dbReference>
<gene>
    <name evidence="21" type="ORF">APICC_03490</name>
</gene>
<dbReference type="PROSITE" id="PS50081">
    <property type="entry name" value="ZF_DAG_PE_2"/>
    <property type="match status" value="1"/>
</dbReference>
<dbReference type="Pfam" id="PF08746">
    <property type="entry name" value="zf-RING-like"/>
    <property type="match status" value="1"/>
</dbReference>
<keyword evidence="16 19" id="KW-0233">DNA recombination</keyword>
<comment type="subcellular location">
    <subcellularLocation>
        <location evidence="3">Chromosome</location>
        <location evidence="3">Telomere</location>
    </subcellularLocation>
    <subcellularLocation>
        <location evidence="2 19">Nucleus</location>
    </subcellularLocation>
</comment>
<name>A0A2A3ECE5_APICC</name>
<dbReference type="STRING" id="94128.A0A2A3ECE5"/>
<keyword evidence="17 19" id="KW-0234">DNA repair</keyword>
<proteinExistence type="inferred from homology"/>
<evidence type="ECO:0000256" key="1">
    <source>
        <dbReference type="ARBA" id="ARBA00000900"/>
    </source>
</evidence>
<dbReference type="Pfam" id="PF07574">
    <property type="entry name" value="SMC_Nse1"/>
    <property type="match status" value="1"/>
</dbReference>
<evidence type="ECO:0000256" key="17">
    <source>
        <dbReference type="ARBA" id="ARBA00023204"/>
    </source>
</evidence>
<comment type="similarity">
    <text evidence="4 19">Belongs to the NSE1 family.</text>
</comment>
<dbReference type="PANTHER" id="PTHR20973:SF0">
    <property type="entry name" value="NON-STRUCTURAL MAINTENANCE OF CHROMOSOMES ELEMENT 1 HOMOLOG"/>
    <property type="match status" value="1"/>
</dbReference>
<dbReference type="InterPro" id="IPR013083">
    <property type="entry name" value="Znf_RING/FYVE/PHD"/>
</dbReference>
<evidence type="ECO:0000256" key="5">
    <source>
        <dbReference type="ARBA" id="ARBA00012483"/>
    </source>
</evidence>
<dbReference type="OrthoDB" id="185455at2759"/>
<dbReference type="InterPro" id="IPR014857">
    <property type="entry name" value="Nse1_RING_C4HC3-type"/>
</dbReference>
<keyword evidence="9 19" id="KW-0479">Metal-binding</keyword>
<keyword evidence="15" id="KW-0779">Telomere</keyword>
<dbReference type="Proteomes" id="UP000242457">
    <property type="component" value="Unassembled WGS sequence"/>
</dbReference>
<evidence type="ECO:0000256" key="16">
    <source>
        <dbReference type="ARBA" id="ARBA00023172"/>
    </source>
</evidence>
<accession>A0A2A3ECE5</accession>